<comment type="subcellular location">
    <subcellularLocation>
        <location evidence="4">Cell membrane</location>
    </subcellularLocation>
    <subcellularLocation>
        <location evidence="1">Membrane</location>
        <topology evidence="1">Multi-pass membrane protein</topology>
    </subcellularLocation>
</comment>
<dbReference type="RefSeq" id="WP_095370493.1">
    <property type="nucleotide sequence ID" value="NZ_CP022983.1"/>
</dbReference>
<organism evidence="6 7">
    <name type="scientific">Cytobacillus kochii</name>
    <dbReference type="NCBI Taxonomy" id="859143"/>
    <lineage>
        <taxon>Bacteria</taxon>
        <taxon>Bacillati</taxon>
        <taxon>Bacillota</taxon>
        <taxon>Bacilli</taxon>
        <taxon>Bacillales</taxon>
        <taxon>Bacillaceae</taxon>
        <taxon>Cytobacillus</taxon>
    </lineage>
</organism>
<dbReference type="Pfam" id="PF03323">
    <property type="entry name" value="GerA"/>
    <property type="match status" value="1"/>
</dbReference>
<dbReference type="OrthoDB" id="9772630at2"/>
<keyword evidence="5" id="KW-1133">Transmembrane helix</keyword>
<feature type="transmembrane region" description="Helical" evidence="5">
    <location>
        <begin position="282"/>
        <end position="301"/>
    </location>
</feature>
<gene>
    <name evidence="6" type="ORF">CKF48_06000</name>
</gene>
<sequence length="480" mass="54263">MTVESQYKQLDKLLDTGKLNSRHLEELFNQTSDIHLVTQQNVLTLYADGMISREQYNRYVHAIVTYFNEGYRSKEMASQWPTFLKIHQTKDMVSHLLGGYVIFYVNGGRNYFAIDIAQIPHRSPEDSQTEVALKGARDGFTEELHTNMALIRKRIKTEKLKSEVFQIGSETETKTVLVYLEGKAKQNVIDEARKRLEKVDVESLISAGQLEQWISDKTFSLFPLLDYITRPDFAAQCLLRGRFVIIVEGSPTVLIGPMNLLGIIKSPEDVHFPYYIVAFQRLLRVVCLFIAIFVPSFFLAISNINIDQLPYPLIATIVISRHGLPFSLPLESFLILLLFELLKEAGVRMPTALGQTISIVGGIIIGDAAIRAGLASPTLLVVFAVAAVATFTLVNQSLTGTVTILRLYTMLFSTFLGVYGFALSFISIVVYLTRLESFKVSYLEPITSLNFGEFLSAFMVNPFRRRKNENWIASIRRKSK</sequence>
<feature type="transmembrane region" description="Helical" evidence="5">
    <location>
        <begin position="351"/>
        <end position="370"/>
    </location>
</feature>
<dbReference type="EMBL" id="CP022983">
    <property type="protein sequence ID" value="ASV66918.1"/>
    <property type="molecule type" value="Genomic_DNA"/>
</dbReference>
<dbReference type="PANTHER" id="PTHR22550">
    <property type="entry name" value="SPORE GERMINATION PROTEIN"/>
    <property type="match status" value="1"/>
</dbReference>
<protein>
    <submittedName>
        <fullName evidence="6">Spore germination protein</fullName>
    </submittedName>
</protein>
<evidence type="ECO:0000256" key="2">
    <source>
        <dbReference type="ARBA" id="ARBA00005278"/>
    </source>
</evidence>
<dbReference type="PANTHER" id="PTHR22550:SF5">
    <property type="entry name" value="LEUCINE ZIPPER PROTEIN 4"/>
    <property type="match status" value="1"/>
</dbReference>
<dbReference type="InterPro" id="IPR050768">
    <property type="entry name" value="UPF0353/GerABKA_families"/>
</dbReference>
<keyword evidence="3 4" id="KW-0472">Membrane</keyword>
<feature type="transmembrane region" description="Helical" evidence="5">
    <location>
        <begin position="407"/>
        <end position="430"/>
    </location>
</feature>
<dbReference type="GO" id="GO:0009847">
    <property type="term" value="P:spore germination"/>
    <property type="evidence" value="ECO:0007669"/>
    <property type="project" value="UniProtKB-UniRule"/>
</dbReference>
<feature type="transmembrane region" description="Helical" evidence="5">
    <location>
        <begin position="313"/>
        <end position="339"/>
    </location>
</feature>
<evidence type="ECO:0000313" key="7">
    <source>
        <dbReference type="Proteomes" id="UP000215137"/>
    </source>
</evidence>
<dbReference type="AlphaFoldDB" id="A0A248TFD3"/>
<keyword evidence="5" id="KW-0812">Transmembrane</keyword>
<evidence type="ECO:0000256" key="3">
    <source>
        <dbReference type="ARBA" id="ARBA00023136"/>
    </source>
</evidence>
<comment type="similarity">
    <text evidence="2 4">Belongs to the GerABKA family.</text>
</comment>
<keyword evidence="7" id="KW-1185">Reference proteome</keyword>
<dbReference type="PIRSF" id="PIRSF005690">
    <property type="entry name" value="GerBA"/>
    <property type="match status" value="1"/>
</dbReference>
<name>A0A248TFD3_9BACI</name>
<dbReference type="KEGG" id="bko:CKF48_06000"/>
<evidence type="ECO:0000256" key="5">
    <source>
        <dbReference type="SAM" id="Phobius"/>
    </source>
</evidence>
<evidence type="ECO:0000313" key="6">
    <source>
        <dbReference type="EMBL" id="ASV66918.1"/>
    </source>
</evidence>
<feature type="transmembrane region" description="Helical" evidence="5">
    <location>
        <begin position="376"/>
        <end position="395"/>
    </location>
</feature>
<proteinExistence type="inferred from homology"/>
<reference evidence="6 7" key="1">
    <citation type="submission" date="2017-08" db="EMBL/GenBank/DDBJ databases">
        <title>Complete Genome Sequence of Bacillus kochii Oregon-R-modENCODE STRAIN BDGP4, isolated from Drosophila melanogaster gut.</title>
        <authorList>
            <person name="Wan K.H."/>
            <person name="Yu C."/>
            <person name="Park S."/>
            <person name="Hammonds A.S."/>
            <person name="Booth B.W."/>
            <person name="Celniker S.E."/>
        </authorList>
    </citation>
    <scope>NUCLEOTIDE SEQUENCE [LARGE SCALE GENOMIC DNA]</scope>
    <source>
        <strain evidence="6 7">BDGP4</strain>
    </source>
</reference>
<dbReference type="Proteomes" id="UP000215137">
    <property type="component" value="Chromosome"/>
</dbReference>
<evidence type="ECO:0000256" key="1">
    <source>
        <dbReference type="ARBA" id="ARBA00004141"/>
    </source>
</evidence>
<dbReference type="GO" id="GO:0005886">
    <property type="term" value="C:plasma membrane"/>
    <property type="evidence" value="ECO:0007669"/>
    <property type="project" value="UniProtKB-SubCell"/>
</dbReference>
<accession>A0A248TFD3</accession>
<dbReference type="InterPro" id="IPR004995">
    <property type="entry name" value="Spore_Ger"/>
</dbReference>
<evidence type="ECO:0000256" key="4">
    <source>
        <dbReference type="PIRNR" id="PIRNR005690"/>
    </source>
</evidence>